<reference evidence="2 3" key="1">
    <citation type="submission" date="2020-04" db="EMBL/GenBank/DDBJ databases">
        <authorList>
            <person name="Klaysubun C."/>
            <person name="Duangmal K."/>
            <person name="Lipun K."/>
        </authorList>
    </citation>
    <scope>NUCLEOTIDE SEQUENCE [LARGE SCALE GENOMIC DNA]</scope>
    <source>
        <strain evidence="2 3">K10HN5</strain>
    </source>
</reference>
<feature type="transmembrane region" description="Helical" evidence="1">
    <location>
        <begin position="137"/>
        <end position="157"/>
    </location>
</feature>
<sequence length="158" mass="16759">MAAVVETRPVDRAERNWRRAATWSVDITAALHVTVGLDHLQHSTVFAAFFFAVAMAQAGLGERLRRAGAQGMPAAGVAGTVALLLLYLLTRLTVLPLHAFNDRPEATDVLGMLVVCLELITVAALAALAGGRRRARLLDGVLLVGLGVWAAWLTGILA</sequence>
<dbReference type="Proteomes" id="UP000820669">
    <property type="component" value="Unassembled WGS sequence"/>
</dbReference>
<feature type="transmembrane region" description="Helical" evidence="1">
    <location>
        <begin position="40"/>
        <end position="60"/>
    </location>
</feature>
<evidence type="ECO:0000313" key="2">
    <source>
        <dbReference type="EMBL" id="NMH96477.1"/>
    </source>
</evidence>
<protein>
    <submittedName>
        <fullName evidence="2">Uncharacterized protein</fullName>
    </submittedName>
</protein>
<feature type="transmembrane region" description="Helical" evidence="1">
    <location>
        <begin position="72"/>
        <end position="89"/>
    </location>
</feature>
<evidence type="ECO:0000256" key="1">
    <source>
        <dbReference type="SAM" id="Phobius"/>
    </source>
</evidence>
<keyword evidence="1" id="KW-1133">Transmembrane helix</keyword>
<evidence type="ECO:0000313" key="3">
    <source>
        <dbReference type="Proteomes" id="UP000820669"/>
    </source>
</evidence>
<organism evidence="2 3">
    <name type="scientific">Pseudonocardia acidicola</name>
    <dbReference type="NCBI Taxonomy" id="2724939"/>
    <lineage>
        <taxon>Bacteria</taxon>
        <taxon>Bacillati</taxon>
        <taxon>Actinomycetota</taxon>
        <taxon>Actinomycetes</taxon>
        <taxon>Pseudonocardiales</taxon>
        <taxon>Pseudonocardiaceae</taxon>
        <taxon>Pseudonocardia</taxon>
    </lineage>
</organism>
<comment type="caution">
    <text evidence="2">The sequence shown here is derived from an EMBL/GenBank/DDBJ whole genome shotgun (WGS) entry which is preliminary data.</text>
</comment>
<keyword evidence="1" id="KW-0812">Transmembrane</keyword>
<gene>
    <name evidence="2" type="ORF">HF526_03950</name>
</gene>
<name>A0ABX1S7A5_9PSEU</name>
<dbReference type="RefSeq" id="WP_169379829.1">
    <property type="nucleotide sequence ID" value="NZ_JAAXLA010000004.1"/>
</dbReference>
<proteinExistence type="predicted"/>
<keyword evidence="3" id="KW-1185">Reference proteome</keyword>
<dbReference type="EMBL" id="JAAXLA010000004">
    <property type="protein sequence ID" value="NMH96477.1"/>
    <property type="molecule type" value="Genomic_DNA"/>
</dbReference>
<accession>A0ABX1S7A5</accession>
<keyword evidence="1" id="KW-0472">Membrane</keyword>
<feature type="transmembrane region" description="Helical" evidence="1">
    <location>
        <begin position="109"/>
        <end position="130"/>
    </location>
</feature>